<dbReference type="GO" id="GO:0034203">
    <property type="term" value="P:glycolipid translocation"/>
    <property type="evidence" value="ECO:0007669"/>
    <property type="project" value="TreeGrafter"/>
</dbReference>
<keyword evidence="12" id="KW-1185">Reference proteome</keyword>
<dbReference type="PANTHER" id="PTHR13117:SF5">
    <property type="entry name" value="PROTEIN RFT1 HOMOLOG"/>
    <property type="match status" value="1"/>
</dbReference>
<dbReference type="GO" id="GO:0005789">
    <property type="term" value="C:endoplasmic reticulum membrane"/>
    <property type="evidence" value="ECO:0007669"/>
    <property type="project" value="UniProtKB-SubCell"/>
</dbReference>
<keyword evidence="6" id="KW-1133">Transmembrane helix</keyword>
<dbReference type="Proteomes" id="UP000070544">
    <property type="component" value="Unassembled WGS sequence"/>
</dbReference>
<dbReference type="STRING" id="1344416.A0A139AIA3"/>
<dbReference type="PANTHER" id="PTHR13117">
    <property type="entry name" value="ENDOPLASMIC RETICULUM MULTISPAN TRANSMEMBRANE PROTEIN-RELATED"/>
    <property type="match status" value="1"/>
</dbReference>
<keyword evidence="5 10" id="KW-0256">Endoplasmic reticulum</keyword>
<comment type="subcellular location">
    <subcellularLocation>
        <location evidence="1 10">Endoplasmic reticulum membrane</location>
        <topology evidence="1 10">Multi-pass membrane protein</topology>
    </subcellularLocation>
</comment>
<evidence type="ECO:0000256" key="3">
    <source>
        <dbReference type="ARBA" id="ARBA00010288"/>
    </source>
</evidence>
<evidence type="ECO:0000256" key="9">
    <source>
        <dbReference type="ARBA" id="ARBA00045912"/>
    </source>
</evidence>
<protein>
    <recommendedName>
        <fullName evidence="8 10">Man(5)GlcNAc(2)-PP-dolichol translocation protein RFT1</fullName>
    </recommendedName>
</protein>
<evidence type="ECO:0000256" key="2">
    <source>
        <dbReference type="ARBA" id="ARBA00004922"/>
    </source>
</evidence>
<evidence type="ECO:0000256" key="10">
    <source>
        <dbReference type="RuleBase" id="RU365067"/>
    </source>
</evidence>
<reference evidence="11 12" key="1">
    <citation type="journal article" date="2015" name="Genome Biol. Evol.">
        <title>Phylogenomic analyses indicate that early fungi evolved digesting cell walls of algal ancestors of land plants.</title>
        <authorList>
            <person name="Chang Y."/>
            <person name="Wang S."/>
            <person name="Sekimoto S."/>
            <person name="Aerts A.L."/>
            <person name="Choi C."/>
            <person name="Clum A."/>
            <person name="LaButti K.M."/>
            <person name="Lindquist E.A."/>
            <person name="Yee Ngan C."/>
            <person name="Ohm R.A."/>
            <person name="Salamov A.A."/>
            <person name="Grigoriev I.V."/>
            <person name="Spatafora J.W."/>
            <person name="Berbee M.L."/>
        </authorList>
    </citation>
    <scope>NUCLEOTIDE SEQUENCE [LARGE SCALE GENOMIC DNA]</scope>
    <source>
        <strain evidence="11 12">JEL478</strain>
    </source>
</reference>
<evidence type="ECO:0000256" key="5">
    <source>
        <dbReference type="ARBA" id="ARBA00022824"/>
    </source>
</evidence>
<evidence type="ECO:0000256" key="8">
    <source>
        <dbReference type="ARBA" id="ARBA00044793"/>
    </source>
</evidence>
<evidence type="ECO:0000256" key="6">
    <source>
        <dbReference type="ARBA" id="ARBA00022989"/>
    </source>
</evidence>
<accession>A0A139AIA3</accession>
<keyword evidence="4" id="KW-0812">Transmembrane</keyword>
<dbReference type="GO" id="GO:0006488">
    <property type="term" value="P:dolichol-linked oligosaccharide biosynthetic process"/>
    <property type="evidence" value="ECO:0007669"/>
    <property type="project" value="InterPro"/>
</dbReference>
<dbReference type="AlphaFoldDB" id="A0A139AIA3"/>
<dbReference type="Pfam" id="PF04506">
    <property type="entry name" value="Rft-1"/>
    <property type="match status" value="1"/>
</dbReference>
<comment type="similarity">
    <text evidence="3 10">Belongs to the RFT1 family.</text>
</comment>
<evidence type="ECO:0000256" key="7">
    <source>
        <dbReference type="ARBA" id="ARBA00023136"/>
    </source>
</evidence>
<comment type="pathway">
    <text evidence="2">Protein modification; protein glycosylation.</text>
</comment>
<evidence type="ECO:0000313" key="12">
    <source>
        <dbReference type="Proteomes" id="UP000070544"/>
    </source>
</evidence>
<gene>
    <name evidence="11" type="ORF">M427DRAFT_134586</name>
</gene>
<dbReference type="OrthoDB" id="9979195at2759"/>
<sequence length="614" mass="66649">MAPGPRSADRGASSNSLSDESILSRTLSGSVYLVLLQLLSRSLTFALNQVLLRLTGPDVLGIVSVQLDLLLATVCFLAREGVRMVALRGVGRESSDSSPDGKSPSSDYVSSLPALSRYTREQRQLLNLAFIPIPLGMVLTLLATTYYISNPPEAAPPSYTIACLLYAMAVTVELASEPFYVASASRLEFSIRAKIEGAAVLGKTVTVGAVFAVAWWMEDGVVEPGSAVAAFALGQLVYGAFLFGGYLSYWRSKRRAAMRRIGEGRASVEDKWLGSRGLWVFLPAKFVDGSNSYFFLASTIRITAASAIQSLVKLLLNEGDRILLTRLVSTSEQGVYAIALNYGSLIVRTLYLPLEDSLRSLFSASLGTHATPRLESLKLVSPILSTVVHLHTLLALPFVFLVPWYTSTLITTLAGPKWLLAAPVLSLYCCLLPLLALNGTSEAFLQSTAQPSSIRRYTIFLVAFWVMFAGTAKLLAVDAGLGARGVVLAGMLNSGLRLAYGVWYAREYFLRDQAGDGKEVTEWRIAAKSRLSHRVLFPYHIAVWGVWSLAAAVGWWSETHVLGNSLEQWRMRGYHVALGALVGTLATIVTGLFEKSFLSEVAGVLRKVKAQKVD</sequence>
<keyword evidence="10" id="KW-0813">Transport</keyword>
<keyword evidence="7" id="KW-0472">Membrane</keyword>
<evidence type="ECO:0000256" key="4">
    <source>
        <dbReference type="ARBA" id="ARBA00022692"/>
    </source>
</evidence>
<dbReference type="EMBL" id="KQ965756">
    <property type="protein sequence ID" value="KXS16153.1"/>
    <property type="molecule type" value="Genomic_DNA"/>
</dbReference>
<organism evidence="11 12">
    <name type="scientific">Gonapodya prolifera (strain JEL478)</name>
    <name type="common">Monoblepharis prolifera</name>
    <dbReference type="NCBI Taxonomy" id="1344416"/>
    <lineage>
        <taxon>Eukaryota</taxon>
        <taxon>Fungi</taxon>
        <taxon>Fungi incertae sedis</taxon>
        <taxon>Chytridiomycota</taxon>
        <taxon>Chytridiomycota incertae sedis</taxon>
        <taxon>Monoblepharidomycetes</taxon>
        <taxon>Monoblepharidales</taxon>
        <taxon>Gonapodyaceae</taxon>
        <taxon>Gonapodya</taxon>
    </lineage>
</organism>
<dbReference type="InterPro" id="IPR007594">
    <property type="entry name" value="RFT1"/>
</dbReference>
<proteinExistence type="inferred from homology"/>
<name>A0A139AIA3_GONPJ</name>
<evidence type="ECO:0000256" key="1">
    <source>
        <dbReference type="ARBA" id="ARBA00004477"/>
    </source>
</evidence>
<comment type="function">
    <text evidence="9 10">Intramembrane glycolipid transporter that operates in the biosynthetic pathway of dolichol-linked oligosaccharides, the glycan precursors employed in protein asparagine (N)-glycosylation. The sequential addition of sugars to dolichol pyrophosphate produces dolichol-linked oligosaccharides containing fourteen sugars, including two GlcNAcs, nine mannoses and three glucoses. Once assembled, the oligosaccharide is transferred from the lipid to nascent proteins by oligosaccharyltransferases. The assembly of dolichol-linked oligosaccharides begins on the cytosolic side of the endoplasmic reticulum membrane and finishes in its lumen. RFT1 could mediate the translocation of the cytosolically oriented intermediate DolPP-GlcNAc2Man5, produced by ALG11, into the ER lumen where dolichol-linked oligosaccharides assembly continues. However, the intramembrane lipid transporter activity could not be confirmed in vitro.</text>
</comment>
<evidence type="ECO:0000313" key="11">
    <source>
        <dbReference type="EMBL" id="KXS16153.1"/>
    </source>
</evidence>
<dbReference type="OMA" id="WPGKLFG"/>